<gene>
    <name evidence="1" type="ORF">LAZ67_20001407</name>
</gene>
<evidence type="ECO:0000313" key="2">
    <source>
        <dbReference type="Proteomes" id="UP001235939"/>
    </source>
</evidence>
<proteinExistence type="predicted"/>
<dbReference type="EMBL" id="CP092882">
    <property type="protein sequence ID" value="UYV81514.1"/>
    <property type="molecule type" value="Genomic_DNA"/>
</dbReference>
<evidence type="ECO:0000313" key="1">
    <source>
        <dbReference type="EMBL" id="UYV81514.1"/>
    </source>
</evidence>
<organism evidence="1 2">
    <name type="scientific">Cordylochernes scorpioides</name>
    <dbReference type="NCBI Taxonomy" id="51811"/>
    <lineage>
        <taxon>Eukaryota</taxon>
        <taxon>Metazoa</taxon>
        <taxon>Ecdysozoa</taxon>
        <taxon>Arthropoda</taxon>
        <taxon>Chelicerata</taxon>
        <taxon>Arachnida</taxon>
        <taxon>Pseudoscorpiones</taxon>
        <taxon>Cheliferoidea</taxon>
        <taxon>Chernetidae</taxon>
        <taxon>Cordylochernes</taxon>
    </lineage>
</organism>
<dbReference type="Proteomes" id="UP001235939">
    <property type="component" value="Chromosome 20"/>
</dbReference>
<sequence>MKGRRYATLDELCRLPPRLHGRVDIEVRFASGRRKSAPVRKTPRPRRRYQMPCIPPELKKHYNPFPDVQKARQLAFSRTQLKHERDKQRYDKGHQAPHFEIGDLVLVKNYKHPDTGSLAPYFTGPFTIIEIISPNVVRINRRNRSLNKKDDTVHVDKLKYYTENILFLAHSPLIQTPCITPDVEYNHLGPTIFDAQKSHLIPPTCSAPFLHLTAEIFQ</sequence>
<protein>
    <submittedName>
        <fullName evidence="1">Uncharacterized protein</fullName>
    </submittedName>
</protein>
<reference evidence="1 2" key="1">
    <citation type="submission" date="2022-01" db="EMBL/GenBank/DDBJ databases">
        <title>A chromosomal length assembly of Cordylochernes scorpioides.</title>
        <authorList>
            <person name="Zeh D."/>
            <person name="Zeh J."/>
        </authorList>
    </citation>
    <scope>NUCLEOTIDE SEQUENCE [LARGE SCALE GENOMIC DNA]</scope>
    <source>
        <strain evidence="1">IN4F17</strain>
        <tissue evidence="1">Whole Body</tissue>
    </source>
</reference>
<keyword evidence="2" id="KW-1185">Reference proteome</keyword>
<accession>A0ABY6LLN7</accession>
<name>A0ABY6LLN7_9ARAC</name>